<proteinExistence type="predicted"/>
<gene>
    <name evidence="1" type="ORF">NUW54_g13118</name>
</gene>
<accession>A0ACC1MRC5</accession>
<dbReference type="Proteomes" id="UP001144978">
    <property type="component" value="Unassembled WGS sequence"/>
</dbReference>
<name>A0ACC1MRC5_9APHY</name>
<dbReference type="EMBL" id="JANSHE010005922">
    <property type="protein sequence ID" value="KAJ2968778.1"/>
    <property type="molecule type" value="Genomic_DNA"/>
</dbReference>
<evidence type="ECO:0000313" key="2">
    <source>
        <dbReference type="Proteomes" id="UP001144978"/>
    </source>
</evidence>
<evidence type="ECO:0000313" key="1">
    <source>
        <dbReference type="EMBL" id="KAJ2968778.1"/>
    </source>
</evidence>
<organism evidence="1 2">
    <name type="scientific">Trametes sanguinea</name>
    <dbReference type="NCBI Taxonomy" id="158606"/>
    <lineage>
        <taxon>Eukaryota</taxon>
        <taxon>Fungi</taxon>
        <taxon>Dikarya</taxon>
        <taxon>Basidiomycota</taxon>
        <taxon>Agaricomycotina</taxon>
        <taxon>Agaricomycetes</taxon>
        <taxon>Polyporales</taxon>
        <taxon>Polyporaceae</taxon>
        <taxon>Trametes</taxon>
    </lineage>
</organism>
<protein>
    <submittedName>
        <fullName evidence="1">Uncharacterized protein</fullName>
    </submittedName>
</protein>
<reference evidence="1" key="1">
    <citation type="submission" date="2022-08" db="EMBL/GenBank/DDBJ databases">
        <title>Genome Sequence of Pycnoporus sanguineus.</title>
        <authorList>
            <person name="Buettner E."/>
        </authorList>
    </citation>
    <scope>NUCLEOTIDE SEQUENCE</scope>
    <source>
        <strain evidence="1">CG-C14</strain>
    </source>
</reference>
<sequence>MSKRPVLNLAVDAPDNGSLEAYRVNACSRMLDHTSEGRGFSAGWVGRRGRRRKVPGLRANGRGFSQTASCAATVVLIVAIEMERFRAYWLVRESHEDGGERRRWWSVPQLPPSAQSSPSSHPPALPPHASPPRQHASAPPLPSAPHTSAPNQDPTTATVTTRPAELTPQVVSRVQKHCRYAISALDYEDAEQAIKELRTALRMLGG</sequence>
<keyword evidence="2" id="KW-1185">Reference proteome</keyword>
<comment type="caution">
    <text evidence="1">The sequence shown here is derived from an EMBL/GenBank/DDBJ whole genome shotgun (WGS) entry which is preliminary data.</text>
</comment>